<sequence>MIKFSIVITTKNRILDLQQTITSLSTIIKRKDVELIVCDDASIDGTGEYLKKKDCISIVNKKSKGLIFNRNILNNKAKGLYIISLDDDAQFLSENVLEEIESCFNSYPNCGVQNLRIYWNKEKPSSITSTEDYELNKGFVGCGHVWRKSAWKSIAQYPAWFVFYGEEDFAAFQLFKKGWNILYNPKVLVHHRVDIKLRKKQKDYSLRLRRSLRSGWYLYFLFYPVKEIPRRLAYTFWQQIKKKTFKGDVKATVAIFQAVLDVVYNFPKLLKNANRLTFQEFKEYQKLPNTKLYWSPKEK</sequence>
<accession>A0A9X2AJG5</accession>
<evidence type="ECO:0000259" key="1">
    <source>
        <dbReference type="Pfam" id="PF00535"/>
    </source>
</evidence>
<dbReference type="PANTHER" id="PTHR22916">
    <property type="entry name" value="GLYCOSYLTRANSFERASE"/>
    <property type="match status" value="1"/>
</dbReference>
<dbReference type="InterPro" id="IPR029044">
    <property type="entry name" value="Nucleotide-diphossugar_trans"/>
</dbReference>
<dbReference type="Proteomes" id="UP001139369">
    <property type="component" value="Unassembled WGS sequence"/>
</dbReference>
<protein>
    <submittedName>
        <fullName evidence="2">Glycosyltransferase family 2 protein</fullName>
    </submittedName>
</protein>
<dbReference type="AlphaFoldDB" id="A0A9X2AJG5"/>
<gene>
    <name evidence="2" type="ORF">MC378_04355</name>
</gene>
<organism evidence="2 3">
    <name type="scientific">Polaribacter marinus</name>
    <dbReference type="NCBI Taxonomy" id="2916838"/>
    <lineage>
        <taxon>Bacteria</taxon>
        <taxon>Pseudomonadati</taxon>
        <taxon>Bacteroidota</taxon>
        <taxon>Flavobacteriia</taxon>
        <taxon>Flavobacteriales</taxon>
        <taxon>Flavobacteriaceae</taxon>
    </lineage>
</organism>
<dbReference type="PANTHER" id="PTHR22916:SF71">
    <property type="entry name" value="GLYCOSYL TRANSFERASE"/>
    <property type="match status" value="1"/>
</dbReference>
<dbReference type="InterPro" id="IPR001173">
    <property type="entry name" value="Glyco_trans_2-like"/>
</dbReference>
<dbReference type="RefSeq" id="WP_242177501.1">
    <property type="nucleotide sequence ID" value="NZ_JAKQYM010000002.1"/>
</dbReference>
<comment type="caution">
    <text evidence="2">The sequence shown here is derived from an EMBL/GenBank/DDBJ whole genome shotgun (WGS) entry which is preliminary data.</text>
</comment>
<feature type="domain" description="Glycosyltransferase 2-like" evidence="1">
    <location>
        <begin position="5"/>
        <end position="100"/>
    </location>
</feature>
<dbReference type="Pfam" id="PF00535">
    <property type="entry name" value="Glycos_transf_2"/>
    <property type="match status" value="1"/>
</dbReference>
<dbReference type="SUPFAM" id="SSF53448">
    <property type="entry name" value="Nucleotide-diphospho-sugar transferases"/>
    <property type="match status" value="1"/>
</dbReference>
<evidence type="ECO:0000313" key="3">
    <source>
        <dbReference type="Proteomes" id="UP001139369"/>
    </source>
</evidence>
<dbReference type="EMBL" id="JAKQYM010000002">
    <property type="protein sequence ID" value="MCI2228388.1"/>
    <property type="molecule type" value="Genomic_DNA"/>
</dbReference>
<name>A0A9X2AJG5_9FLAO</name>
<evidence type="ECO:0000313" key="2">
    <source>
        <dbReference type="EMBL" id="MCI2228388.1"/>
    </source>
</evidence>
<dbReference type="Gene3D" id="3.90.550.10">
    <property type="entry name" value="Spore Coat Polysaccharide Biosynthesis Protein SpsA, Chain A"/>
    <property type="match status" value="1"/>
</dbReference>
<proteinExistence type="predicted"/>
<reference evidence="2" key="1">
    <citation type="submission" date="2022-02" db="EMBL/GenBank/DDBJ databases">
        <title>Polaribacter sp. MSW13, isolated from seawater.</title>
        <authorList>
            <person name="Kristyanto S."/>
            <person name="Jung J."/>
            <person name="Jeon C.O."/>
        </authorList>
    </citation>
    <scope>NUCLEOTIDE SEQUENCE</scope>
    <source>
        <strain evidence="2">MSW13</strain>
    </source>
</reference>
<keyword evidence="3" id="KW-1185">Reference proteome</keyword>
<dbReference type="GO" id="GO:0016758">
    <property type="term" value="F:hexosyltransferase activity"/>
    <property type="evidence" value="ECO:0007669"/>
    <property type="project" value="UniProtKB-ARBA"/>
</dbReference>
<dbReference type="CDD" id="cd00761">
    <property type="entry name" value="Glyco_tranf_GTA_type"/>
    <property type="match status" value="1"/>
</dbReference>